<accession>A0A812UTU5</accession>
<feature type="compositionally biased region" description="Basic residues" evidence="1">
    <location>
        <begin position="40"/>
        <end position="53"/>
    </location>
</feature>
<dbReference type="InterPro" id="IPR018200">
    <property type="entry name" value="USP_CS"/>
</dbReference>
<dbReference type="Gene3D" id="3.90.70.10">
    <property type="entry name" value="Cysteine proteinases"/>
    <property type="match status" value="1"/>
</dbReference>
<evidence type="ECO:0000313" key="3">
    <source>
        <dbReference type="EMBL" id="CAE7598440.1"/>
    </source>
</evidence>
<dbReference type="Proteomes" id="UP000604046">
    <property type="component" value="Unassembled WGS sequence"/>
</dbReference>
<feature type="compositionally biased region" description="Basic and acidic residues" evidence="1">
    <location>
        <begin position="22"/>
        <end position="35"/>
    </location>
</feature>
<reference evidence="3" key="1">
    <citation type="submission" date="2021-02" db="EMBL/GenBank/DDBJ databases">
        <authorList>
            <person name="Dougan E. K."/>
            <person name="Rhodes N."/>
            <person name="Thang M."/>
            <person name="Chan C."/>
        </authorList>
    </citation>
    <scope>NUCLEOTIDE SEQUENCE</scope>
</reference>
<organism evidence="3 4">
    <name type="scientific">Symbiodinium natans</name>
    <dbReference type="NCBI Taxonomy" id="878477"/>
    <lineage>
        <taxon>Eukaryota</taxon>
        <taxon>Sar</taxon>
        <taxon>Alveolata</taxon>
        <taxon>Dinophyceae</taxon>
        <taxon>Suessiales</taxon>
        <taxon>Symbiodiniaceae</taxon>
        <taxon>Symbiodinium</taxon>
    </lineage>
</organism>
<keyword evidence="4" id="KW-1185">Reference proteome</keyword>
<dbReference type="PROSITE" id="PS00973">
    <property type="entry name" value="USP_2"/>
    <property type="match status" value="1"/>
</dbReference>
<dbReference type="GO" id="GO:0016579">
    <property type="term" value="P:protein deubiquitination"/>
    <property type="evidence" value="ECO:0007669"/>
    <property type="project" value="InterPro"/>
</dbReference>
<gene>
    <name evidence="3" type="ORF">SNAT2548_LOCUS34053</name>
</gene>
<protein>
    <recommendedName>
        <fullName evidence="2">Peptidase C19 ubiquitin carboxyl-terminal hydrolase domain-containing protein</fullName>
    </recommendedName>
</protein>
<dbReference type="GO" id="GO:0004843">
    <property type="term" value="F:cysteine-type deubiquitinase activity"/>
    <property type="evidence" value="ECO:0007669"/>
    <property type="project" value="InterPro"/>
</dbReference>
<comment type="caution">
    <text evidence="3">The sequence shown here is derived from an EMBL/GenBank/DDBJ whole genome shotgun (WGS) entry which is preliminary data.</text>
</comment>
<proteinExistence type="predicted"/>
<evidence type="ECO:0000259" key="2">
    <source>
        <dbReference type="Pfam" id="PF00443"/>
    </source>
</evidence>
<dbReference type="SUPFAM" id="SSF54001">
    <property type="entry name" value="Cysteine proteinases"/>
    <property type="match status" value="1"/>
</dbReference>
<evidence type="ECO:0000313" key="4">
    <source>
        <dbReference type="Proteomes" id="UP000604046"/>
    </source>
</evidence>
<dbReference type="EMBL" id="CAJNDS010002790">
    <property type="protein sequence ID" value="CAE7598440.1"/>
    <property type="molecule type" value="Genomic_DNA"/>
</dbReference>
<name>A0A812UTU5_9DINO</name>
<dbReference type="InterPro" id="IPR001394">
    <property type="entry name" value="Peptidase_C19_UCH"/>
</dbReference>
<dbReference type="InterPro" id="IPR038765">
    <property type="entry name" value="Papain-like_cys_pep_sf"/>
</dbReference>
<dbReference type="AlphaFoldDB" id="A0A812UTU5"/>
<feature type="domain" description="Peptidase C19 ubiquitin carboxyl-terminal hydrolase" evidence="2">
    <location>
        <begin position="320"/>
        <end position="490"/>
    </location>
</feature>
<sequence>MTTEVVSVFGNLLPGLATNMRETSKQPREMDRETENAPNKRPKAARRGQRGGRRQIADENLNSVVTLLANLSLQQEDALNRLRLDTSFTFHLQQQGPGTILLPLFKAGQEWQQKQKKGENVPPMRIVALGLLLKEVVARVQLMVGDPTAVENAMKHQWLDQQKRFVYQEWNSATKKVEPSATAKSLKVEEATELINQVAELCLPDLVTRFCAQRRPKQEPQEGDKAVFLIEVAMRDPRADILHQKLRQLANCAVWNVVGAQLQPPNQQRHGLAMALQKEAYGHLLVPGSRIPDAWQKALAKTHWDAAMFLRMYMLGWAQPNRQHDVSEFIQFIIPKLAWTDSLVHWEARVAVEEGCTTEIREPAAPLLLLAAPGGIQDGELDTLILSWHLQAQPHALCTAPTHIFLVLPRYTTTNGVTRKTRVPLTFNNRCVHLPIFRSESSIACDWLAYDLISIIVHLGESVLTGHYRTVGLIPGRTEAWYMDDGVASERLETLSPEIQSNCYVLGCIRRPPAGESGSA</sequence>
<dbReference type="Pfam" id="PF00443">
    <property type="entry name" value="UCH"/>
    <property type="match status" value="1"/>
</dbReference>
<feature type="region of interest" description="Disordered" evidence="1">
    <location>
        <begin position="20"/>
        <end position="55"/>
    </location>
</feature>
<evidence type="ECO:0000256" key="1">
    <source>
        <dbReference type="SAM" id="MobiDB-lite"/>
    </source>
</evidence>